<accession>A0AAJ0AL05</accession>
<keyword evidence="2" id="KW-1185">Reference proteome</keyword>
<proteinExistence type="predicted"/>
<dbReference type="AlphaFoldDB" id="A0AAJ0AL05"/>
<comment type="caution">
    <text evidence="1">The sequence shown here is derived from an EMBL/GenBank/DDBJ whole genome shotgun (WGS) entry which is preliminary data.</text>
</comment>
<dbReference type="RefSeq" id="XP_060429846.1">
    <property type="nucleotide sequence ID" value="XM_060572368.1"/>
</dbReference>
<evidence type="ECO:0000313" key="1">
    <source>
        <dbReference type="EMBL" id="KAK1675843.1"/>
    </source>
</evidence>
<name>A0AAJ0AL05_9PEZI</name>
<evidence type="ECO:0008006" key="3">
    <source>
        <dbReference type="Google" id="ProtNLM"/>
    </source>
</evidence>
<reference evidence="1" key="1">
    <citation type="submission" date="2021-06" db="EMBL/GenBank/DDBJ databases">
        <title>Comparative genomics, transcriptomics and evolutionary studies reveal genomic signatures of adaptation to plant cell wall in hemibiotrophic fungi.</title>
        <authorList>
            <consortium name="DOE Joint Genome Institute"/>
            <person name="Baroncelli R."/>
            <person name="Diaz J.F."/>
            <person name="Benocci T."/>
            <person name="Peng M."/>
            <person name="Battaglia E."/>
            <person name="Haridas S."/>
            <person name="Andreopoulos W."/>
            <person name="Labutti K."/>
            <person name="Pangilinan J."/>
            <person name="Floch G.L."/>
            <person name="Makela M.R."/>
            <person name="Henrissat B."/>
            <person name="Grigoriev I.V."/>
            <person name="Crouch J.A."/>
            <person name="De Vries R.P."/>
            <person name="Sukno S.A."/>
            <person name="Thon M.R."/>
        </authorList>
    </citation>
    <scope>NUCLEOTIDE SEQUENCE</scope>
    <source>
        <strain evidence="1">CBS 193.32</strain>
    </source>
</reference>
<dbReference type="InterPro" id="IPR051678">
    <property type="entry name" value="AGP_Transferase"/>
</dbReference>
<protein>
    <recommendedName>
        <fullName evidence="3">Protein kinase domain-containing protein</fullName>
    </recommendedName>
</protein>
<gene>
    <name evidence="1" type="ORF">BDP55DRAFT_632023</name>
</gene>
<organism evidence="1 2">
    <name type="scientific">Colletotrichum godetiae</name>
    <dbReference type="NCBI Taxonomy" id="1209918"/>
    <lineage>
        <taxon>Eukaryota</taxon>
        <taxon>Fungi</taxon>
        <taxon>Dikarya</taxon>
        <taxon>Ascomycota</taxon>
        <taxon>Pezizomycotina</taxon>
        <taxon>Sordariomycetes</taxon>
        <taxon>Hypocreomycetidae</taxon>
        <taxon>Glomerellales</taxon>
        <taxon>Glomerellaceae</taxon>
        <taxon>Colletotrichum</taxon>
        <taxon>Colletotrichum acutatum species complex</taxon>
    </lineage>
</organism>
<dbReference type="Proteomes" id="UP001224890">
    <property type="component" value="Unassembled WGS sequence"/>
</dbReference>
<dbReference type="PANTHER" id="PTHR21310:SF15">
    <property type="entry name" value="AMINOGLYCOSIDE PHOSPHOTRANSFERASE DOMAIN-CONTAINING PROTEIN"/>
    <property type="match status" value="1"/>
</dbReference>
<evidence type="ECO:0000313" key="2">
    <source>
        <dbReference type="Proteomes" id="UP001224890"/>
    </source>
</evidence>
<dbReference type="GeneID" id="85456894"/>
<sequence length="488" mass="55407">MVVPTDPKLRSTLANLAGVNINQREVEYRKALDDMIPGIFWGAKPSNIEAIRFPDPMIPRRSYKLTFDEPPKPGVPKQLFIDVKFGPSPLDAGVFVNATNPIGNVSTFDTGGRCQEIARTWLPNLVPRVIRVGIMGKDDGDIDYIVTEHIPNTVTLDKVWASLTPKTKGHIMDQLVTALETLQKEHGFSEDDIEQALKAVELSGNINYTATTILNLTKTPEPTPLAQRPAWPPRSTTLKRVRLLLQRYANEYRPAHHHCSATRFEEQEDGSVYVNFPGADTPMSPMILTCKLIHELSKVIVLCHMDLEPRNILVKLVEQPAGLNGKPEKELQLAGIVSWHKATFAPFSMERGLKDALLGCQFNYDFSWYRLFADRTKHLMPDRFFAAHDFLVKAMVNMRFAARAMECSHSTTVHQQHFYAMEKIGSGPDYMNGWVRLPYAKDHESPSESEYREMGNGVIRQSLVKRFQEIPRHSWPTDLEFLFDHWSA</sequence>
<dbReference type="PANTHER" id="PTHR21310">
    <property type="entry name" value="AMINOGLYCOSIDE PHOSPHOTRANSFERASE-RELATED-RELATED"/>
    <property type="match status" value="1"/>
</dbReference>
<dbReference type="EMBL" id="JAHMHR010000020">
    <property type="protein sequence ID" value="KAK1675843.1"/>
    <property type="molecule type" value="Genomic_DNA"/>
</dbReference>